<keyword evidence="4" id="KW-1185">Reference proteome</keyword>
<dbReference type="EMBL" id="MU004244">
    <property type="protein sequence ID" value="KAF2663637.1"/>
    <property type="molecule type" value="Genomic_DNA"/>
</dbReference>
<evidence type="ECO:0000256" key="2">
    <source>
        <dbReference type="SAM" id="SignalP"/>
    </source>
</evidence>
<feature type="chain" id="PRO_5025453451" evidence="2">
    <location>
        <begin position="19"/>
        <end position="376"/>
    </location>
</feature>
<feature type="compositionally biased region" description="Basic and acidic residues" evidence="1">
    <location>
        <begin position="83"/>
        <end position="102"/>
    </location>
</feature>
<proteinExistence type="predicted"/>
<dbReference type="Proteomes" id="UP000799302">
    <property type="component" value="Unassembled WGS sequence"/>
</dbReference>
<evidence type="ECO:0000313" key="4">
    <source>
        <dbReference type="Proteomes" id="UP000799302"/>
    </source>
</evidence>
<feature type="compositionally biased region" description="Basic and acidic residues" evidence="1">
    <location>
        <begin position="119"/>
        <end position="129"/>
    </location>
</feature>
<sequence>MTSLSVIIVAGLALSVHSLPHQAHVRDLTPIDAQNLISLPVMPTNWPTVDKPSNPAPTHYGPLAAQANYKLQQWAPAASIISNDHDGKNLKARSEPSADKGKKPAPMSPSTAESTPKPEPTRKPKKPSELVEGPGGSSALETAAKVLSGILFPPSILFLIKTDNDLDSVDNAITKFIADDPNGPKYQAMLEQLAEVISKYPELAAIAKQKWPTVEESELENSNTPHKNSKRQDWVPHTYFPIPNDPDGKKFEAMMQGVGEKMGGKYWWSIVTGHMPDKPLIFGDDAFEVRFQSVEKPTVYLREKKKGPKLSQENIKPMQEALDKSVDHVTKALEEETVKFKERAGLFFGTFARELGNVPEIEGLNKKKFSYLHYVP</sequence>
<accession>A0A6A6TWU9</accession>
<dbReference type="AlphaFoldDB" id="A0A6A6TWU9"/>
<evidence type="ECO:0000313" key="3">
    <source>
        <dbReference type="EMBL" id="KAF2663637.1"/>
    </source>
</evidence>
<feature type="region of interest" description="Disordered" evidence="1">
    <location>
        <begin position="80"/>
        <end position="137"/>
    </location>
</feature>
<keyword evidence="2" id="KW-0732">Signal</keyword>
<feature type="region of interest" description="Disordered" evidence="1">
    <location>
        <begin position="216"/>
        <end position="237"/>
    </location>
</feature>
<gene>
    <name evidence="3" type="ORF">BT63DRAFT_108445</name>
</gene>
<protein>
    <submittedName>
        <fullName evidence="3">Uncharacterized protein</fullName>
    </submittedName>
</protein>
<name>A0A6A6TWU9_9PEZI</name>
<reference evidence="3" key="1">
    <citation type="journal article" date="2020" name="Stud. Mycol.">
        <title>101 Dothideomycetes genomes: a test case for predicting lifestyles and emergence of pathogens.</title>
        <authorList>
            <person name="Haridas S."/>
            <person name="Albert R."/>
            <person name="Binder M."/>
            <person name="Bloem J."/>
            <person name="Labutti K."/>
            <person name="Salamov A."/>
            <person name="Andreopoulos B."/>
            <person name="Baker S."/>
            <person name="Barry K."/>
            <person name="Bills G."/>
            <person name="Bluhm B."/>
            <person name="Cannon C."/>
            <person name="Castanera R."/>
            <person name="Culley D."/>
            <person name="Daum C."/>
            <person name="Ezra D."/>
            <person name="Gonzalez J."/>
            <person name="Henrissat B."/>
            <person name="Kuo A."/>
            <person name="Liang C."/>
            <person name="Lipzen A."/>
            <person name="Lutzoni F."/>
            <person name="Magnuson J."/>
            <person name="Mondo S."/>
            <person name="Nolan M."/>
            <person name="Ohm R."/>
            <person name="Pangilinan J."/>
            <person name="Park H.-J."/>
            <person name="Ramirez L."/>
            <person name="Alfaro M."/>
            <person name="Sun H."/>
            <person name="Tritt A."/>
            <person name="Yoshinaga Y."/>
            <person name="Zwiers L.-H."/>
            <person name="Turgeon B."/>
            <person name="Goodwin S."/>
            <person name="Spatafora J."/>
            <person name="Crous P."/>
            <person name="Grigoriev I."/>
        </authorList>
    </citation>
    <scope>NUCLEOTIDE SEQUENCE</scope>
    <source>
        <strain evidence="3">CBS 115976</strain>
    </source>
</reference>
<organism evidence="3 4">
    <name type="scientific">Microthyrium microscopicum</name>
    <dbReference type="NCBI Taxonomy" id="703497"/>
    <lineage>
        <taxon>Eukaryota</taxon>
        <taxon>Fungi</taxon>
        <taxon>Dikarya</taxon>
        <taxon>Ascomycota</taxon>
        <taxon>Pezizomycotina</taxon>
        <taxon>Dothideomycetes</taxon>
        <taxon>Dothideomycetes incertae sedis</taxon>
        <taxon>Microthyriales</taxon>
        <taxon>Microthyriaceae</taxon>
        <taxon>Microthyrium</taxon>
    </lineage>
</organism>
<feature type="signal peptide" evidence="2">
    <location>
        <begin position="1"/>
        <end position="18"/>
    </location>
</feature>
<evidence type="ECO:0000256" key="1">
    <source>
        <dbReference type="SAM" id="MobiDB-lite"/>
    </source>
</evidence>